<evidence type="ECO:0000256" key="5">
    <source>
        <dbReference type="ARBA" id="ARBA00023180"/>
    </source>
</evidence>
<keyword evidence="7" id="KW-1185">Reference proteome</keyword>
<comment type="similarity">
    <text evidence="1">Belongs to the peptidase S28 family.</text>
</comment>
<dbReference type="PANTHER" id="PTHR11010">
    <property type="entry name" value="PROTEASE S28 PRO-X CARBOXYPEPTIDASE-RELATED"/>
    <property type="match status" value="1"/>
</dbReference>
<evidence type="ECO:0000256" key="1">
    <source>
        <dbReference type="ARBA" id="ARBA00011079"/>
    </source>
</evidence>
<dbReference type="GO" id="GO:0070008">
    <property type="term" value="F:serine-type exopeptidase activity"/>
    <property type="evidence" value="ECO:0007669"/>
    <property type="project" value="InterPro"/>
</dbReference>
<dbReference type="GO" id="GO:0006508">
    <property type="term" value="P:proteolysis"/>
    <property type="evidence" value="ECO:0007669"/>
    <property type="project" value="UniProtKB-KW"/>
</dbReference>
<dbReference type="Pfam" id="PF05577">
    <property type="entry name" value="Peptidase_S28"/>
    <property type="match status" value="1"/>
</dbReference>
<name>A0A3B4C8F0_PYGNA</name>
<dbReference type="InterPro" id="IPR008758">
    <property type="entry name" value="Peptidase_S28"/>
</dbReference>
<accession>A0A3B4C8F0</accession>
<organism evidence="6 7">
    <name type="scientific">Pygocentrus nattereri</name>
    <name type="common">Red-bellied piranha</name>
    <dbReference type="NCBI Taxonomy" id="42514"/>
    <lineage>
        <taxon>Eukaryota</taxon>
        <taxon>Metazoa</taxon>
        <taxon>Chordata</taxon>
        <taxon>Craniata</taxon>
        <taxon>Vertebrata</taxon>
        <taxon>Euteleostomi</taxon>
        <taxon>Actinopterygii</taxon>
        <taxon>Neopterygii</taxon>
        <taxon>Teleostei</taxon>
        <taxon>Ostariophysi</taxon>
        <taxon>Characiformes</taxon>
        <taxon>Characoidei</taxon>
        <taxon>Pygocentrus</taxon>
    </lineage>
</organism>
<dbReference type="Gene3D" id="3.40.50.1820">
    <property type="entry name" value="alpha/beta hydrolase"/>
    <property type="match status" value="1"/>
</dbReference>
<dbReference type="AlphaFoldDB" id="A0A3B4C8F0"/>
<dbReference type="PANTHER" id="PTHR11010:SF11">
    <property type="entry name" value="THYMUS-SPECIFIC SERINE PROTEASE"/>
    <property type="match status" value="1"/>
</dbReference>
<dbReference type="OMA" id="WQYCSEW"/>
<dbReference type="Gene3D" id="1.20.120.980">
    <property type="entry name" value="Serine carboxypeptidase S28, SKS domain"/>
    <property type="match status" value="1"/>
</dbReference>
<reference evidence="6" key="3">
    <citation type="submission" date="2025-09" db="UniProtKB">
        <authorList>
            <consortium name="Ensembl"/>
        </authorList>
    </citation>
    <scope>IDENTIFICATION</scope>
</reference>
<dbReference type="InterPro" id="IPR029058">
    <property type="entry name" value="AB_hydrolase_fold"/>
</dbReference>
<evidence type="ECO:0000256" key="3">
    <source>
        <dbReference type="ARBA" id="ARBA00022729"/>
    </source>
</evidence>
<keyword evidence="4" id="KW-0378">Hydrolase</keyword>
<dbReference type="Proteomes" id="UP001501920">
    <property type="component" value="Chromosome 19"/>
</dbReference>
<keyword evidence="5" id="KW-0325">Glycoprotein</keyword>
<evidence type="ECO:0000313" key="6">
    <source>
        <dbReference type="Ensembl" id="ENSPNAP00000006719.2"/>
    </source>
</evidence>
<protein>
    <recommendedName>
        <fullName evidence="8">Thymus-specific serine protease</fullName>
    </recommendedName>
</protein>
<dbReference type="GO" id="GO:0008239">
    <property type="term" value="F:dipeptidyl-peptidase activity"/>
    <property type="evidence" value="ECO:0007669"/>
    <property type="project" value="TreeGrafter"/>
</dbReference>
<reference evidence="6 7" key="1">
    <citation type="submission" date="2020-10" db="EMBL/GenBank/DDBJ databases">
        <title>Pygocentrus nattereri (red-bellied piranha) genome, fPygNat1, primary haplotype.</title>
        <authorList>
            <person name="Myers G."/>
            <person name="Meyer A."/>
            <person name="Karagic N."/>
            <person name="Pippel M."/>
            <person name="Winkler S."/>
            <person name="Tracey A."/>
            <person name="Wood J."/>
            <person name="Formenti G."/>
            <person name="Howe K."/>
            <person name="Fedrigo O."/>
            <person name="Jarvis E.D."/>
        </authorList>
    </citation>
    <scope>NUCLEOTIDE SEQUENCE [LARGE SCALE GENOMIC DNA]</scope>
</reference>
<evidence type="ECO:0000256" key="4">
    <source>
        <dbReference type="ARBA" id="ARBA00022801"/>
    </source>
</evidence>
<reference evidence="6" key="2">
    <citation type="submission" date="2025-08" db="UniProtKB">
        <authorList>
            <consortium name="Ensembl"/>
        </authorList>
    </citation>
    <scope>IDENTIFICATION</scope>
</reference>
<sequence>MEKESCLEVSWVKTLQWLNKTTDESFGYRQWFYQTCTEFGFYQTCEDSSCPFSRMMTLQSQTQLCSLLFNIPQYTLSANIDFTNQYYGGDQPQTHRVLYVNGDIDPWMPLSVVRNGTGEDKQRAVLIQGSAHCADMNSLRPSDRTSLKQGRVSAWLKSAALEYRD</sequence>
<dbReference type="Ensembl" id="ENSPNAT00000003075.2">
    <property type="protein sequence ID" value="ENSPNAP00000006719.2"/>
    <property type="gene ID" value="ENSPNAG00000012771.2"/>
</dbReference>
<proteinExistence type="inferred from homology"/>
<dbReference type="InterPro" id="IPR042269">
    <property type="entry name" value="Ser_carbopepase_S28_SKS"/>
</dbReference>
<evidence type="ECO:0000313" key="7">
    <source>
        <dbReference type="Proteomes" id="UP001501920"/>
    </source>
</evidence>
<evidence type="ECO:0000256" key="2">
    <source>
        <dbReference type="ARBA" id="ARBA00022670"/>
    </source>
</evidence>
<dbReference type="GO" id="GO:0005764">
    <property type="term" value="C:lysosome"/>
    <property type="evidence" value="ECO:0007669"/>
    <property type="project" value="TreeGrafter"/>
</dbReference>
<keyword evidence="3" id="KW-0732">Signal</keyword>
<dbReference type="GO" id="GO:0005768">
    <property type="term" value="C:endosome"/>
    <property type="evidence" value="ECO:0007669"/>
    <property type="project" value="TreeGrafter"/>
</dbReference>
<keyword evidence="2" id="KW-0645">Protease</keyword>
<dbReference type="GeneTree" id="ENSGT00940000160281"/>
<evidence type="ECO:0008006" key="8">
    <source>
        <dbReference type="Google" id="ProtNLM"/>
    </source>
</evidence>